<dbReference type="PROSITE" id="PS50110">
    <property type="entry name" value="RESPONSE_REGULATORY"/>
    <property type="match status" value="1"/>
</dbReference>
<dbReference type="PROSITE" id="PS00041">
    <property type="entry name" value="HTH_ARAC_FAMILY_1"/>
    <property type="match status" value="1"/>
</dbReference>
<dbReference type="InterPro" id="IPR020449">
    <property type="entry name" value="Tscrpt_reg_AraC-type_HTH"/>
</dbReference>
<protein>
    <submittedName>
        <fullName evidence="12">Response regulator</fullName>
    </submittedName>
</protein>
<dbReference type="OrthoDB" id="1973584at2"/>
<dbReference type="Proteomes" id="UP000273145">
    <property type="component" value="Chromosome"/>
</dbReference>
<dbReference type="InterPro" id="IPR011006">
    <property type="entry name" value="CheY-like_superfamily"/>
</dbReference>
<comment type="subcellular location">
    <subcellularLocation>
        <location evidence="1">Cytoplasm</location>
    </subcellularLocation>
</comment>
<dbReference type="GO" id="GO:0000160">
    <property type="term" value="P:phosphorelay signal transduction system"/>
    <property type="evidence" value="ECO:0007669"/>
    <property type="project" value="UniProtKB-KW"/>
</dbReference>
<feature type="coiled-coil region" evidence="9">
    <location>
        <begin position="140"/>
        <end position="174"/>
    </location>
</feature>
<evidence type="ECO:0000256" key="7">
    <source>
        <dbReference type="ARBA" id="ARBA00023163"/>
    </source>
</evidence>
<proteinExistence type="predicted"/>
<dbReference type="GO" id="GO:0005737">
    <property type="term" value="C:cytoplasm"/>
    <property type="evidence" value="ECO:0007669"/>
    <property type="project" value="UniProtKB-SubCell"/>
</dbReference>
<evidence type="ECO:0000259" key="11">
    <source>
        <dbReference type="PROSITE" id="PS50110"/>
    </source>
</evidence>
<dbReference type="EMBL" id="CP034248">
    <property type="protein sequence ID" value="AZK45306.1"/>
    <property type="molecule type" value="Genomic_DNA"/>
</dbReference>
<dbReference type="GO" id="GO:0003700">
    <property type="term" value="F:DNA-binding transcription factor activity"/>
    <property type="evidence" value="ECO:0007669"/>
    <property type="project" value="InterPro"/>
</dbReference>
<keyword evidence="5" id="KW-0805">Transcription regulation</keyword>
<feature type="domain" description="Response regulatory" evidence="11">
    <location>
        <begin position="34"/>
        <end position="151"/>
    </location>
</feature>
<evidence type="ECO:0000256" key="5">
    <source>
        <dbReference type="ARBA" id="ARBA00023015"/>
    </source>
</evidence>
<dbReference type="Gene3D" id="3.40.50.2300">
    <property type="match status" value="1"/>
</dbReference>
<dbReference type="InterPro" id="IPR018060">
    <property type="entry name" value="HTH_AraC"/>
</dbReference>
<dbReference type="Gene3D" id="1.10.10.60">
    <property type="entry name" value="Homeodomain-like"/>
    <property type="match status" value="2"/>
</dbReference>
<feature type="modified residue" description="4-aspartylphosphate" evidence="8">
    <location>
        <position position="87"/>
    </location>
</feature>
<dbReference type="PANTHER" id="PTHR42713:SF3">
    <property type="entry name" value="TRANSCRIPTIONAL REGULATORY PROTEIN HPTR"/>
    <property type="match status" value="1"/>
</dbReference>
<dbReference type="InterPro" id="IPR051552">
    <property type="entry name" value="HptR"/>
</dbReference>
<evidence type="ECO:0000256" key="9">
    <source>
        <dbReference type="SAM" id="Coils"/>
    </source>
</evidence>
<organism evidence="12 13">
    <name type="scientific">Paenibacillus lentus</name>
    <dbReference type="NCBI Taxonomy" id="1338368"/>
    <lineage>
        <taxon>Bacteria</taxon>
        <taxon>Bacillati</taxon>
        <taxon>Bacillota</taxon>
        <taxon>Bacilli</taxon>
        <taxon>Bacillales</taxon>
        <taxon>Paenibacillaceae</taxon>
        <taxon>Paenibacillus</taxon>
    </lineage>
</organism>
<dbReference type="CDD" id="cd17536">
    <property type="entry name" value="REC_YesN-like"/>
    <property type="match status" value="1"/>
</dbReference>
<keyword evidence="6" id="KW-0238">DNA-binding</keyword>
<keyword evidence="2" id="KW-0963">Cytoplasm</keyword>
<evidence type="ECO:0000256" key="3">
    <source>
        <dbReference type="ARBA" id="ARBA00022553"/>
    </source>
</evidence>
<dbReference type="GO" id="GO:0043565">
    <property type="term" value="F:sequence-specific DNA binding"/>
    <property type="evidence" value="ECO:0007669"/>
    <property type="project" value="InterPro"/>
</dbReference>
<dbReference type="PRINTS" id="PR00032">
    <property type="entry name" value="HTHARAC"/>
</dbReference>
<evidence type="ECO:0000313" key="12">
    <source>
        <dbReference type="EMBL" id="AZK45306.1"/>
    </source>
</evidence>
<dbReference type="Pfam" id="PF17853">
    <property type="entry name" value="GGDEF_2"/>
    <property type="match status" value="1"/>
</dbReference>
<evidence type="ECO:0000256" key="2">
    <source>
        <dbReference type="ARBA" id="ARBA00022490"/>
    </source>
</evidence>
<dbReference type="InterPro" id="IPR009057">
    <property type="entry name" value="Homeodomain-like_sf"/>
</dbReference>
<keyword evidence="7" id="KW-0804">Transcription</keyword>
<dbReference type="PANTHER" id="PTHR42713">
    <property type="entry name" value="HISTIDINE KINASE-RELATED"/>
    <property type="match status" value="1"/>
</dbReference>
<feature type="domain" description="HTH araC/xylS-type" evidence="10">
    <location>
        <begin position="436"/>
        <end position="534"/>
    </location>
</feature>
<reference evidence="12 13" key="1">
    <citation type="submission" date="2018-11" db="EMBL/GenBank/DDBJ databases">
        <title>Genome sequencing of Paenibacillus lentus DSM25539(T).</title>
        <authorList>
            <person name="Kook J.-K."/>
            <person name="Park S.-N."/>
            <person name="Lim Y.K."/>
        </authorList>
    </citation>
    <scope>NUCLEOTIDE SEQUENCE [LARGE SCALE GENOMIC DNA]</scope>
    <source>
        <strain evidence="12 13">DSM 25539</strain>
    </source>
</reference>
<keyword evidence="3 8" id="KW-0597">Phosphoprotein</keyword>
<dbReference type="PROSITE" id="PS01124">
    <property type="entry name" value="HTH_ARAC_FAMILY_2"/>
    <property type="match status" value="1"/>
</dbReference>
<evidence type="ECO:0000256" key="1">
    <source>
        <dbReference type="ARBA" id="ARBA00004496"/>
    </source>
</evidence>
<dbReference type="Pfam" id="PF12833">
    <property type="entry name" value="HTH_18"/>
    <property type="match status" value="1"/>
</dbReference>
<dbReference type="InterPro" id="IPR041522">
    <property type="entry name" value="CdaR_GGDEF"/>
</dbReference>
<dbReference type="InterPro" id="IPR001789">
    <property type="entry name" value="Sig_transdc_resp-reg_receiver"/>
</dbReference>
<evidence type="ECO:0000256" key="8">
    <source>
        <dbReference type="PROSITE-ProRule" id="PRU00169"/>
    </source>
</evidence>
<dbReference type="SUPFAM" id="SSF46689">
    <property type="entry name" value="Homeodomain-like"/>
    <property type="match status" value="2"/>
</dbReference>
<dbReference type="AlphaFoldDB" id="A0A3Q8S949"/>
<dbReference type="Pfam" id="PF00072">
    <property type="entry name" value="Response_reg"/>
    <property type="match status" value="1"/>
</dbReference>
<dbReference type="KEGG" id="plen:EIM92_03060"/>
<dbReference type="InterPro" id="IPR018062">
    <property type="entry name" value="HTH_AraC-typ_CS"/>
</dbReference>
<dbReference type="SUPFAM" id="SSF52172">
    <property type="entry name" value="CheY-like"/>
    <property type="match status" value="1"/>
</dbReference>
<keyword evidence="13" id="KW-1185">Reference proteome</keyword>
<sequence length="536" mass="61303">MGSPTISPSKARTTTIPKYRSNYLMNERHSVMYKLLIVDDEEIVREGLRDIVAYLQIQPIEQILTAKDGADALSIIEKGNPQIILTDLNMPILDGIELIKQLQGKHGHKIIVISGYDDFHLVKESFKLGVRDYLLKPAHSEELLEVLDKIVRELQQEEQQYKKGESEKKLTQMERISRSMNWAIQNTEQDEHALESAFIELGFRLPYPNTAAAILSPIHSASNAETLGATWDTLLITPDTNRLPMKLYSFYNRQNDLVVWINYDGQQHDISTVKQVLEQFIGSNPELLIVIAVGKTVSAATALAQAYQSALEVLSYKLTASPQSILLHDDILTREDQPIAPADLRLLAEMIDMGRKDQVLPFIQKHFNDESLRRSTLNSIRSNYDAILHTISWVPHQKQEFSVFEQSEPLRLYLMSRILQTIEARQSLIRSYDIVEIAKKYVDEQLLGEINMAVIANYCNVSYTYFSKMFKESTGVNFQDYVTMKRMDYAKKALNGINVKIYDVASALGYSNPKNFTRVFKNYCGMSPKEYQKLMK</sequence>
<evidence type="ECO:0000259" key="10">
    <source>
        <dbReference type="PROSITE" id="PS01124"/>
    </source>
</evidence>
<dbReference type="SMART" id="SM00342">
    <property type="entry name" value="HTH_ARAC"/>
    <property type="match status" value="1"/>
</dbReference>
<evidence type="ECO:0000313" key="13">
    <source>
        <dbReference type="Proteomes" id="UP000273145"/>
    </source>
</evidence>
<dbReference type="SMART" id="SM00448">
    <property type="entry name" value="REC"/>
    <property type="match status" value="1"/>
</dbReference>
<keyword evidence="9" id="KW-0175">Coiled coil</keyword>
<keyword evidence="4" id="KW-0902">Two-component regulatory system</keyword>
<accession>A0A3Q8S949</accession>
<evidence type="ECO:0000256" key="6">
    <source>
        <dbReference type="ARBA" id="ARBA00023125"/>
    </source>
</evidence>
<name>A0A3Q8S949_9BACL</name>
<evidence type="ECO:0000256" key="4">
    <source>
        <dbReference type="ARBA" id="ARBA00023012"/>
    </source>
</evidence>
<gene>
    <name evidence="12" type="ORF">EIM92_03060</name>
</gene>